<feature type="domain" description="Cytochrome c" evidence="9">
    <location>
        <begin position="79"/>
        <end position="181"/>
    </location>
</feature>
<dbReference type="InterPro" id="IPR026259">
    <property type="entry name" value="MauG/Cytc_peroxidase"/>
</dbReference>
<evidence type="ECO:0000313" key="11">
    <source>
        <dbReference type="Proteomes" id="UP000663942"/>
    </source>
</evidence>
<gene>
    <name evidence="10" type="ORF">IFE19_02945</name>
</gene>
<organism evidence="10 11">
    <name type="scientific">Brevundimonas pondensis</name>
    <dbReference type="NCBI Taxonomy" id="2774189"/>
    <lineage>
        <taxon>Bacteria</taxon>
        <taxon>Pseudomonadati</taxon>
        <taxon>Pseudomonadota</taxon>
        <taxon>Alphaproteobacteria</taxon>
        <taxon>Caulobacterales</taxon>
        <taxon>Caulobacteraceae</taxon>
        <taxon>Brevundimonas</taxon>
    </lineage>
</organism>
<evidence type="ECO:0000256" key="2">
    <source>
        <dbReference type="ARBA" id="ARBA00022617"/>
    </source>
</evidence>
<evidence type="ECO:0000256" key="3">
    <source>
        <dbReference type="ARBA" id="ARBA00022723"/>
    </source>
</evidence>
<feature type="domain" description="Cytochrome c" evidence="9">
    <location>
        <begin position="232"/>
        <end position="367"/>
    </location>
</feature>
<dbReference type="PROSITE" id="PS51007">
    <property type="entry name" value="CYTC"/>
    <property type="match status" value="2"/>
</dbReference>
<evidence type="ECO:0000259" key="9">
    <source>
        <dbReference type="PROSITE" id="PS51007"/>
    </source>
</evidence>
<keyword evidence="7 8" id="KW-0408">Iron</keyword>
<dbReference type="InterPro" id="IPR009056">
    <property type="entry name" value="Cyt_c-like_dom"/>
</dbReference>
<dbReference type="Gene3D" id="1.10.760.10">
    <property type="entry name" value="Cytochrome c-like domain"/>
    <property type="match status" value="2"/>
</dbReference>
<dbReference type="RefSeq" id="WP_207825515.1">
    <property type="nucleotide sequence ID" value="NZ_CP062006.1"/>
</dbReference>
<dbReference type="GO" id="GO:0004601">
    <property type="term" value="F:peroxidase activity"/>
    <property type="evidence" value="ECO:0007669"/>
    <property type="project" value="UniProtKB-KW"/>
</dbReference>
<evidence type="ECO:0000256" key="6">
    <source>
        <dbReference type="ARBA" id="ARBA00023002"/>
    </source>
</evidence>
<reference evidence="10 11" key="1">
    <citation type="submission" date="2020-09" db="EMBL/GenBank/DDBJ databases">
        <title>Brevundimonas sp. LVF1 isolated from an oligotrophic pond in Goettingen, Germany.</title>
        <authorList>
            <person name="Friedrich I."/>
            <person name="Klassen A."/>
            <person name="Neubauer H."/>
            <person name="Schneider D."/>
            <person name="Hertel R."/>
            <person name="Daniel R."/>
        </authorList>
    </citation>
    <scope>NUCLEOTIDE SEQUENCE [LARGE SCALE GENOMIC DNA]</scope>
    <source>
        <strain evidence="10 11">LVF1</strain>
    </source>
</reference>
<dbReference type="InterPro" id="IPR036909">
    <property type="entry name" value="Cyt_c-like_dom_sf"/>
</dbReference>
<keyword evidence="11" id="KW-1185">Reference proteome</keyword>
<keyword evidence="5" id="KW-0574">Periplasm</keyword>
<dbReference type="SUPFAM" id="SSF46626">
    <property type="entry name" value="Cytochrome c"/>
    <property type="match status" value="2"/>
</dbReference>
<evidence type="ECO:0000256" key="8">
    <source>
        <dbReference type="PROSITE-ProRule" id="PRU00433"/>
    </source>
</evidence>
<proteinExistence type="predicted"/>
<comment type="subcellular location">
    <subcellularLocation>
        <location evidence="1">Periplasm</location>
    </subcellularLocation>
</comment>
<evidence type="ECO:0000256" key="5">
    <source>
        <dbReference type="ARBA" id="ARBA00022764"/>
    </source>
</evidence>
<protein>
    <submittedName>
        <fullName evidence="10">Cytochrome-c peroxidase</fullName>
    </submittedName>
</protein>
<dbReference type="PANTHER" id="PTHR30600">
    <property type="entry name" value="CYTOCHROME C PEROXIDASE-RELATED"/>
    <property type="match status" value="1"/>
</dbReference>
<keyword evidence="2 8" id="KW-0349">Heme</keyword>
<keyword evidence="6" id="KW-0560">Oxidoreductase</keyword>
<dbReference type="Pfam" id="PF03150">
    <property type="entry name" value="CCP_MauG"/>
    <property type="match status" value="1"/>
</dbReference>
<evidence type="ECO:0000313" key="10">
    <source>
        <dbReference type="EMBL" id="QTC88370.1"/>
    </source>
</evidence>
<dbReference type="Proteomes" id="UP000663942">
    <property type="component" value="Chromosome"/>
</dbReference>
<dbReference type="PIRSF" id="PIRSF000294">
    <property type="entry name" value="Cytochrome-c_peroxidase"/>
    <property type="match status" value="1"/>
</dbReference>
<name>A0ABX7SNJ6_9CAUL</name>
<evidence type="ECO:0000256" key="7">
    <source>
        <dbReference type="ARBA" id="ARBA00023004"/>
    </source>
</evidence>
<sequence>MIRWRDIGAVVLSVGVLHAGTGAAVSRVQSPQSAEELRAAYAGPPETWPRPILHEGAVFTEFAPLPPVEHPSDNPPGAAKTALGERLFDDPRLSRSGQIACASCHARELGFADALRTSFGHDRLRGRRNAQSVAVSAWMRPLFWDGRSPDLEAQALHPLVDPKEMAVDDLDAVVARVAADPAYVAAFEEAFGDRTIDLKRISMALATFQRSLRPAGGRFERFVKGDARALNDEQLRGLHLFRTKAGCANCHNGPLLSDSRFHNLGLHFYGRELQDLGRYEVTGSPDDVGRFRTPSLRGVSRTAPYMHNGIMPRLDGVVTFYNAGAARPRPRPEQANAPLFPTTDPLLRPLALTREERAALVAFLETL</sequence>
<keyword evidence="4" id="KW-0732">Signal</keyword>
<dbReference type="EMBL" id="CP062006">
    <property type="protein sequence ID" value="QTC88370.1"/>
    <property type="molecule type" value="Genomic_DNA"/>
</dbReference>
<keyword evidence="3 8" id="KW-0479">Metal-binding</keyword>
<accession>A0ABX7SNJ6</accession>
<evidence type="ECO:0000256" key="1">
    <source>
        <dbReference type="ARBA" id="ARBA00004418"/>
    </source>
</evidence>
<evidence type="ECO:0000256" key="4">
    <source>
        <dbReference type="ARBA" id="ARBA00022729"/>
    </source>
</evidence>
<keyword evidence="10" id="KW-0575">Peroxidase</keyword>
<dbReference type="InterPro" id="IPR051395">
    <property type="entry name" value="Cytochrome_c_Peroxidase/MauG"/>
</dbReference>
<dbReference type="InterPro" id="IPR004852">
    <property type="entry name" value="Di-haem_cyt_c_peroxidsae"/>
</dbReference>